<reference evidence="1 2" key="1">
    <citation type="submission" date="2020-02" db="EMBL/GenBank/DDBJ databases">
        <title>Bacillus aquiflavi sp. nov., isolated from yellow water of strong flavor Chinese baijiu in Yibin region of China.</title>
        <authorList>
            <person name="Xie J."/>
        </authorList>
    </citation>
    <scope>NUCLEOTIDE SEQUENCE [LARGE SCALE GENOMIC DNA]</scope>
    <source>
        <strain evidence="1 2">SA4</strain>
    </source>
</reference>
<dbReference type="Gene3D" id="4.10.280.10">
    <property type="entry name" value="Helix-loop-helix DNA-binding domain"/>
    <property type="match status" value="1"/>
</dbReference>
<dbReference type="AlphaFoldDB" id="A0A6M0Q626"/>
<dbReference type="InterPro" id="IPR018540">
    <property type="entry name" value="Spo0E-like"/>
</dbReference>
<dbReference type="EMBL" id="JAAIWM010000001">
    <property type="protein sequence ID" value="NEY70960.1"/>
    <property type="molecule type" value="Genomic_DNA"/>
</dbReference>
<protein>
    <submittedName>
        <fullName evidence="1">Aspartyl-phosphate phosphatase Spo0E family protein</fullName>
    </submittedName>
</protein>
<dbReference type="InterPro" id="IPR037208">
    <property type="entry name" value="Spo0E-like_sf"/>
</dbReference>
<evidence type="ECO:0000313" key="2">
    <source>
        <dbReference type="Proteomes" id="UP000481043"/>
    </source>
</evidence>
<dbReference type="RefSeq" id="WP_163178026.1">
    <property type="nucleotide sequence ID" value="NZ_JAAIWM010000001.1"/>
</dbReference>
<dbReference type="GO" id="GO:0043937">
    <property type="term" value="P:regulation of sporulation"/>
    <property type="evidence" value="ECO:0007669"/>
    <property type="project" value="InterPro"/>
</dbReference>
<dbReference type="SUPFAM" id="SSF140500">
    <property type="entry name" value="BAS1536-like"/>
    <property type="match status" value="1"/>
</dbReference>
<organism evidence="1 2">
    <name type="scientific">Bacillus mesophilus</name>
    <dbReference type="NCBI Taxonomy" id="1808955"/>
    <lineage>
        <taxon>Bacteria</taxon>
        <taxon>Bacillati</taxon>
        <taxon>Bacillota</taxon>
        <taxon>Bacilli</taxon>
        <taxon>Bacillales</taxon>
        <taxon>Bacillaceae</taxon>
        <taxon>Bacillus</taxon>
    </lineage>
</organism>
<dbReference type="InterPro" id="IPR036638">
    <property type="entry name" value="HLH_DNA-bd_sf"/>
</dbReference>
<comment type="caution">
    <text evidence="1">The sequence shown here is derived from an EMBL/GenBank/DDBJ whole genome shotgun (WGS) entry which is preliminary data.</text>
</comment>
<evidence type="ECO:0000313" key="1">
    <source>
        <dbReference type="EMBL" id="NEY70960.1"/>
    </source>
</evidence>
<dbReference type="Proteomes" id="UP000481043">
    <property type="component" value="Unassembled WGS sequence"/>
</dbReference>
<dbReference type="Pfam" id="PF09388">
    <property type="entry name" value="SpoOE-like"/>
    <property type="match status" value="1"/>
</dbReference>
<accession>A0A6M0Q626</accession>
<dbReference type="GO" id="GO:0046983">
    <property type="term" value="F:protein dimerization activity"/>
    <property type="evidence" value="ECO:0007669"/>
    <property type="project" value="InterPro"/>
</dbReference>
<keyword evidence="2" id="KW-1185">Reference proteome</keyword>
<sequence length="56" mass="6475">MKDRNSLLELIDEESRTLANYADTYGLSSEDTIVQSQKLDELILQYQLLHCEGDQK</sequence>
<name>A0A6M0Q626_9BACI</name>
<gene>
    <name evidence="1" type="ORF">G4D63_04305</name>
</gene>
<proteinExistence type="predicted"/>